<keyword evidence="3" id="KW-0238">DNA-binding</keyword>
<comment type="caution">
    <text evidence="6">The sequence shown here is derived from an EMBL/GenBank/DDBJ whole genome shotgun (WGS) entry which is preliminary data.</text>
</comment>
<dbReference type="Gene3D" id="1.10.10.10">
    <property type="entry name" value="Winged helix-like DNA-binding domain superfamily/Winged helix DNA-binding domain"/>
    <property type="match status" value="1"/>
</dbReference>
<dbReference type="Proteomes" id="UP001589865">
    <property type="component" value="Unassembled WGS sequence"/>
</dbReference>
<keyword evidence="4" id="KW-0804">Transcription</keyword>
<dbReference type="InterPro" id="IPR036390">
    <property type="entry name" value="WH_DNA-bd_sf"/>
</dbReference>
<dbReference type="InterPro" id="IPR005119">
    <property type="entry name" value="LysR_subst-bd"/>
</dbReference>
<reference evidence="6 7" key="1">
    <citation type="submission" date="2024-09" db="EMBL/GenBank/DDBJ databases">
        <authorList>
            <person name="Sun Q."/>
            <person name="Mori K."/>
        </authorList>
    </citation>
    <scope>NUCLEOTIDE SEQUENCE [LARGE SCALE GENOMIC DNA]</scope>
    <source>
        <strain evidence="6 7">TBRC 5777</strain>
    </source>
</reference>
<accession>A0ABV6JWT6</accession>
<dbReference type="SUPFAM" id="SSF46785">
    <property type="entry name" value="Winged helix' DNA-binding domain"/>
    <property type="match status" value="1"/>
</dbReference>
<name>A0ABV6JWT6_9PROT</name>
<evidence type="ECO:0000313" key="6">
    <source>
        <dbReference type="EMBL" id="MFC0410099.1"/>
    </source>
</evidence>
<organism evidence="6 7">
    <name type="scientific">Roseomonas elaeocarpi</name>
    <dbReference type="NCBI Taxonomy" id="907779"/>
    <lineage>
        <taxon>Bacteria</taxon>
        <taxon>Pseudomonadati</taxon>
        <taxon>Pseudomonadota</taxon>
        <taxon>Alphaproteobacteria</taxon>
        <taxon>Acetobacterales</taxon>
        <taxon>Roseomonadaceae</taxon>
        <taxon>Roseomonas</taxon>
    </lineage>
</organism>
<keyword evidence="2" id="KW-0805">Transcription regulation</keyword>
<dbReference type="SUPFAM" id="SSF53850">
    <property type="entry name" value="Periplasmic binding protein-like II"/>
    <property type="match status" value="1"/>
</dbReference>
<dbReference type="PRINTS" id="PR00039">
    <property type="entry name" value="HTHLYSR"/>
</dbReference>
<sequence>MTPARLRQLEAFRAVLRSGSVMRAAEMLRITQPAVTKLLRALEEDTNLVLFDRSRRRLVPTAEARRFEAEVELLFQAAKRVDRLANDMRSATAGEFRVAAMPSLGMDLLPRLLARLGLEPGGPRVSITVVSSLEVQDLVHSGQVELGFALPLPTNSMPVAAPTLRIPAALVLPPGHRLSAPGTVPLAALEGERCVLLGRQFQLGDVIEDLFDRHGVRPLYVAETQNAAAACAMVAAGMGVAVLDPVSTLPFGGRLVVRPLTPTVEFPVQVLAPPDAPPSKLARHFIAMLQGELTTMLR</sequence>
<dbReference type="Gene3D" id="3.40.190.290">
    <property type="match status" value="1"/>
</dbReference>
<dbReference type="Pfam" id="PF03466">
    <property type="entry name" value="LysR_substrate"/>
    <property type="match status" value="1"/>
</dbReference>
<proteinExistence type="inferred from homology"/>
<keyword evidence="7" id="KW-1185">Reference proteome</keyword>
<evidence type="ECO:0000256" key="2">
    <source>
        <dbReference type="ARBA" id="ARBA00023015"/>
    </source>
</evidence>
<dbReference type="PROSITE" id="PS50931">
    <property type="entry name" value="HTH_LYSR"/>
    <property type="match status" value="1"/>
</dbReference>
<evidence type="ECO:0000259" key="5">
    <source>
        <dbReference type="PROSITE" id="PS50931"/>
    </source>
</evidence>
<comment type="similarity">
    <text evidence="1">Belongs to the LysR transcriptional regulatory family.</text>
</comment>
<gene>
    <name evidence="6" type="ORF">ACFFGY_17740</name>
</gene>
<feature type="domain" description="HTH lysR-type" evidence="5">
    <location>
        <begin position="1"/>
        <end position="61"/>
    </location>
</feature>
<dbReference type="PANTHER" id="PTHR30427:SF1">
    <property type="entry name" value="TRANSCRIPTIONAL ACTIVATOR PROTEIN LYSR"/>
    <property type="match status" value="1"/>
</dbReference>
<dbReference type="InterPro" id="IPR036388">
    <property type="entry name" value="WH-like_DNA-bd_sf"/>
</dbReference>
<evidence type="ECO:0000256" key="3">
    <source>
        <dbReference type="ARBA" id="ARBA00023125"/>
    </source>
</evidence>
<dbReference type="Pfam" id="PF00126">
    <property type="entry name" value="HTH_1"/>
    <property type="match status" value="1"/>
</dbReference>
<dbReference type="InterPro" id="IPR000847">
    <property type="entry name" value="LysR_HTH_N"/>
</dbReference>
<evidence type="ECO:0000256" key="1">
    <source>
        <dbReference type="ARBA" id="ARBA00009437"/>
    </source>
</evidence>
<protein>
    <submittedName>
        <fullName evidence="6">LysR family transcriptional regulator</fullName>
    </submittedName>
</protein>
<dbReference type="EMBL" id="JBHLUN010000013">
    <property type="protein sequence ID" value="MFC0410099.1"/>
    <property type="molecule type" value="Genomic_DNA"/>
</dbReference>
<evidence type="ECO:0000256" key="4">
    <source>
        <dbReference type="ARBA" id="ARBA00023163"/>
    </source>
</evidence>
<dbReference type="RefSeq" id="WP_377045851.1">
    <property type="nucleotide sequence ID" value="NZ_JBHLUN010000013.1"/>
</dbReference>
<evidence type="ECO:0000313" key="7">
    <source>
        <dbReference type="Proteomes" id="UP001589865"/>
    </source>
</evidence>
<dbReference type="PANTHER" id="PTHR30427">
    <property type="entry name" value="TRANSCRIPTIONAL ACTIVATOR PROTEIN LYSR"/>
    <property type="match status" value="1"/>
</dbReference>